<accession>A0A1K2I9E0</accession>
<dbReference type="AlphaFoldDB" id="A0A1K2I9E0"/>
<dbReference type="InterPro" id="IPR050679">
    <property type="entry name" value="Bact_HTH_transcr_reg"/>
</dbReference>
<evidence type="ECO:0000256" key="1">
    <source>
        <dbReference type="ARBA" id="ARBA00023015"/>
    </source>
</evidence>
<dbReference type="SMART" id="SM00866">
    <property type="entry name" value="UTRA"/>
    <property type="match status" value="1"/>
</dbReference>
<keyword evidence="2" id="KW-0238">DNA-binding</keyword>
<reference evidence="5" key="1">
    <citation type="submission" date="2016-11" db="EMBL/GenBank/DDBJ databases">
        <authorList>
            <person name="Jaros S."/>
            <person name="Januszkiewicz K."/>
            <person name="Wedrychowicz H."/>
        </authorList>
    </citation>
    <scope>NUCLEOTIDE SEQUENCE</scope>
    <source>
        <strain evidence="5">ACA-DC 565</strain>
    </source>
</reference>
<keyword evidence="3" id="KW-0804">Transcription</keyword>
<dbReference type="GO" id="GO:0045892">
    <property type="term" value="P:negative regulation of DNA-templated transcription"/>
    <property type="evidence" value="ECO:0007669"/>
    <property type="project" value="TreeGrafter"/>
</dbReference>
<dbReference type="GO" id="GO:0016787">
    <property type="term" value="F:hydrolase activity"/>
    <property type="evidence" value="ECO:0007669"/>
    <property type="project" value="UniProtKB-KW"/>
</dbReference>
<sequence length="247" mass="28800">MQNKREIVKTKILTYIKKLYQNNIKKLPSEENMTQTFGVSRVTIRAVLSELASEGVITRRQGYGTFISDTVRHLDVQFNPVTSYNKMIEEFGYHESSKILTIEVIDDASKTIYHKLHVPKKSKLVYTTRLFFANDTPCVYCTDYFPLSLLQQQKDTEQIPDFPKSIFSFLSRVSNHKVVKDYTQISTVLASNHADLSHYFLNEKTTEKSFLKLACINYNQNDEPVIYAQEYVDTQFIKFFSVRKKQL</sequence>
<dbReference type="PANTHER" id="PTHR44846:SF1">
    <property type="entry name" value="MANNOSYL-D-GLYCERATE TRANSPORT_METABOLISM SYSTEM REPRESSOR MNGR-RELATED"/>
    <property type="match status" value="1"/>
</dbReference>
<dbReference type="PRINTS" id="PR00035">
    <property type="entry name" value="HTHGNTR"/>
</dbReference>
<dbReference type="SUPFAM" id="SSF46785">
    <property type="entry name" value="Winged helix' DNA-binding domain"/>
    <property type="match status" value="1"/>
</dbReference>
<dbReference type="SMART" id="SM00345">
    <property type="entry name" value="HTH_GNTR"/>
    <property type="match status" value="1"/>
</dbReference>
<organism evidence="5">
    <name type="scientific">Loigolactobacillus rennini</name>
    <dbReference type="NCBI Taxonomy" id="238013"/>
    <lineage>
        <taxon>Bacteria</taxon>
        <taxon>Bacillati</taxon>
        <taxon>Bacillota</taxon>
        <taxon>Bacilli</taxon>
        <taxon>Lactobacillales</taxon>
        <taxon>Lactobacillaceae</taxon>
        <taxon>Loigolactobacillus</taxon>
    </lineage>
</organism>
<dbReference type="PANTHER" id="PTHR44846">
    <property type="entry name" value="MANNOSYL-D-GLYCERATE TRANSPORT/METABOLISM SYSTEM REPRESSOR MNGR-RELATED"/>
    <property type="match status" value="1"/>
</dbReference>
<evidence type="ECO:0000259" key="4">
    <source>
        <dbReference type="PROSITE" id="PS50949"/>
    </source>
</evidence>
<dbReference type="Pfam" id="PF00392">
    <property type="entry name" value="GntR"/>
    <property type="match status" value="1"/>
</dbReference>
<dbReference type="GO" id="GO:0003700">
    <property type="term" value="F:DNA-binding transcription factor activity"/>
    <property type="evidence" value="ECO:0007669"/>
    <property type="project" value="InterPro"/>
</dbReference>
<dbReference type="Gene3D" id="1.10.10.10">
    <property type="entry name" value="Winged helix-like DNA-binding domain superfamily/Winged helix DNA-binding domain"/>
    <property type="match status" value="1"/>
</dbReference>
<dbReference type="PROSITE" id="PS50949">
    <property type="entry name" value="HTH_GNTR"/>
    <property type="match status" value="1"/>
</dbReference>
<evidence type="ECO:0000256" key="2">
    <source>
        <dbReference type="ARBA" id="ARBA00023125"/>
    </source>
</evidence>
<dbReference type="Gene3D" id="3.40.1410.10">
    <property type="entry name" value="Chorismate lyase-like"/>
    <property type="match status" value="1"/>
</dbReference>
<keyword evidence="1" id="KW-0805">Transcription regulation</keyword>
<protein>
    <submittedName>
        <fullName evidence="5">Transcriptional regulator in cluster with Zn-dependent hydrolase</fullName>
    </submittedName>
</protein>
<dbReference type="Pfam" id="PF07702">
    <property type="entry name" value="UTRA"/>
    <property type="match status" value="1"/>
</dbReference>
<dbReference type="EMBL" id="LT634362">
    <property type="protein sequence ID" value="SFZ88934.1"/>
    <property type="molecule type" value="Genomic_DNA"/>
</dbReference>
<dbReference type="InterPro" id="IPR036390">
    <property type="entry name" value="WH_DNA-bd_sf"/>
</dbReference>
<keyword evidence="5" id="KW-0378">Hydrolase</keyword>
<dbReference type="InterPro" id="IPR036388">
    <property type="entry name" value="WH-like_DNA-bd_sf"/>
</dbReference>
<dbReference type="SUPFAM" id="SSF64288">
    <property type="entry name" value="Chorismate lyase-like"/>
    <property type="match status" value="1"/>
</dbReference>
<proteinExistence type="predicted"/>
<dbReference type="InterPro" id="IPR028978">
    <property type="entry name" value="Chorismate_lyase_/UTRA_dom_sf"/>
</dbReference>
<gene>
    <name evidence="5" type="ORF">LREN565_2047</name>
</gene>
<name>A0A1K2I9E0_9LACO</name>
<dbReference type="GO" id="GO:0003677">
    <property type="term" value="F:DNA binding"/>
    <property type="evidence" value="ECO:0007669"/>
    <property type="project" value="UniProtKB-KW"/>
</dbReference>
<dbReference type="InterPro" id="IPR011663">
    <property type="entry name" value="UTRA"/>
</dbReference>
<evidence type="ECO:0000313" key="5">
    <source>
        <dbReference type="EMBL" id="SFZ88934.1"/>
    </source>
</evidence>
<evidence type="ECO:0000256" key="3">
    <source>
        <dbReference type="ARBA" id="ARBA00023163"/>
    </source>
</evidence>
<dbReference type="CDD" id="cd07377">
    <property type="entry name" value="WHTH_GntR"/>
    <property type="match status" value="1"/>
</dbReference>
<feature type="domain" description="HTH gntR-type" evidence="4">
    <location>
        <begin position="2"/>
        <end position="70"/>
    </location>
</feature>
<dbReference type="InterPro" id="IPR000524">
    <property type="entry name" value="Tscrpt_reg_HTH_GntR"/>
</dbReference>